<dbReference type="InterPro" id="IPR051058">
    <property type="entry name" value="GDSL_Est/Lipase"/>
</dbReference>
<evidence type="ECO:0008006" key="7">
    <source>
        <dbReference type="Google" id="ProtNLM"/>
    </source>
</evidence>
<dbReference type="Gene3D" id="3.40.50.1110">
    <property type="entry name" value="SGNH hydrolase"/>
    <property type="match status" value="2"/>
</dbReference>
<feature type="signal peptide" evidence="5">
    <location>
        <begin position="1"/>
        <end position="19"/>
    </location>
</feature>
<keyword evidence="2" id="KW-0378">Hydrolase</keyword>
<evidence type="ECO:0000256" key="2">
    <source>
        <dbReference type="ARBA" id="ARBA00022801"/>
    </source>
</evidence>
<proteinExistence type="evidence at transcript level"/>
<accession>C4J9B8</accession>
<organism evidence="6">
    <name type="scientific">Zea mays</name>
    <name type="common">Maize</name>
    <dbReference type="NCBI Taxonomy" id="4577"/>
    <lineage>
        <taxon>Eukaryota</taxon>
        <taxon>Viridiplantae</taxon>
        <taxon>Streptophyta</taxon>
        <taxon>Embryophyta</taxon>
        <taxon>Tracheophyta</taxon>
        <taxon>Spermatophyta</taxon>
        <taxon>Magnoliopsida</taxon>
        <taxon>Liliopsida</taxon>
        <taxon>Poales</taxon>
        <taxon>Poaceae</taxon>
        <taxon>PACMAD clade</taxon>
        <taxon>Panicoideae</taxon>
        <taxon>Andropogonodae</taxon>
        <taxon>Andropogoneae</taxon>
        <taxon>Tripsacinae</taxon>
        <taxon>Zea</taxon>
    </lineage>
</organism>
<keyword evidence="3" id="KW-0443">Lipid metabolism</keyword>
<keyword evidence="5" id="KW-0732">Signal</keyword>
<evidence type="ECO:0000256" key="3">
    <source>
        <dbReference type="ARBA" id="ARBA00022963"/>
    </source>
</evidence>
<dbReference type="EMBL" id="BT087415">
    <property type="protein sequence ID" value="ACR37768.1"/>
    <property type="molecule type" value="mRNA"/>
</dbReference>
<dbReference type="PANTHER" id="PTHR45648:SF160">
    <property type="entry name" value="GDSL-LIKE LIPASE_ACYLHYDROLASE FAMILY PROTEIN, EXPRESSED"/>
    <property type="match status" value="1"/>
</dbReference>
<feature type="compositionally biased region" description="Basic residues" evidence="4">
    <location>
        <begin position="144"/>
        <end position="163"/>
    </location>
</feature>
<feature type="region of interest" description="Disordered" evidence="4">
    <location>
        <begin position="111"/>
        <end position="207"/>
    </location>
</feature>
<sequence>MRASSSSSLLLLLAAAAVGVLLQARPSECARAFFVFGDSLVDNGNNNYLMTTARADSPPYGIDYPTHRPTGRFSNGKNIPDIISTYEYERRYSWYGMVCMWCCILTSNDNDPPTRRRRRRAPRRRAHAAVPEPRAPRPEAAGRRQLRVGRRRDPQRHRLPVRGHHPDEPPAALLRRVPGQAERAGGRGAGAPARAPLARAHHARRQRLRQQLLPRPLLPALPPVRAAGIRRLHRLRVQEDPHRTYTSPTACFCIITVCLCLYICVSSPLCTHARTQRLYAMGCRRVLVTGTGPLGCAPAILAQRSRNGECAAELMRAAALFNPQLARVLDQLNARFGAGTFIAANAFRVHFDFVSDPAAFGFATAKDACCGQGPHNGLGLCTPLSNLCADRSKYVFWDAYHPTERANRVIVSQFMSGSLDYVSPMNLSTVLQMDAAFD</sequence>
<evidence type="ECO:0000256" key="1">
    <source>
        <dbReference type="ARBA" id="ARBA00008668"/>
    </source>
</evidence>
<evidence type="ECO:0000313" key="6">
    <source>
        <dbReference type="EMBL" id="ACR37768.1"/>
    </source>
</evidence>
<dbReference type="InterPro" id="IPR001087">
    <property type="entry name" value="GDSL"/>
</dbReference>
<feature type="compositionally biased region" description="Basic residues" evidence="4">
    <location>
        <begin position="115"/>
        <end position="127"/>
    </location>
</feature>
<name>C4J9B8_MAIZE</name>
<feature type="chain" id="PRO_5002939165" description="GDSL esterase/lipase" evidence="5">
    <location>
        <begin position="20"/>
        <end position="438"/>
    </location>
</feature>
<dbReference type="Pfam" id="PF00657">
    <property type="entry name" value="Lipase_GDSL"/>
    <property type="match status" value="1"/>
</dbReference>
<comment type="similarity">
    <text evidence="1">Belongs to the 'GDSL' lipolytic enzyme family.</text>
</comment>
<reference evidence="6" key="1">
    <citation type="journal article" date="2009" name="PLoS Genet.">
        <title>Sequencing, mapping, and analysis of 27,455 maize full-length cDNAs.</title>
        <authorList>
            <person name="Soderlund C."/>
            <person name="Descour A."/>
            <person name="Kudrna D."/>
            <person name="Bomhoff M."/>
            <person name="Boyd L."/>
            <person name="Currie J."/>
            <person name="Angelova A."/>
            <person name="Collura K."/>
            <person name="Wissotski M."/>
            <person name="Ashley E."/>
            <person name="Morrow D."/>
            <person name="Fernandes J."/>
            <person name="Walbot V."/>
            <person name="Yu Y."/>
        </authorList>
    </citation>
    <scope>NUCLEOTIDE SEQUENCE</scope>
    <source>
        <strain evidence="6">B73</strain>
    </source>
</reference>
<dbReference type="GO" id="GO:0016042">
    <property type="term" value="P:lipid catabolic process"/>
    <property type="evidence" value="ECO:0007669"/>
    <property type="project" value="UniProtKB-KW"/>
</dbReference>
<dbReference type="GO" id="GO:0016788">
    <property type="term" value="F:hydrolase activity, acting on ester bonds"/>
    <property type="evidence" value="ECO:0007669"/>
    <property type="project" value="InterPro"/>
</dbReference>
<dbReference type="AlphaFoldDB" id="C4J9B8"/>
<dbReference type="InterPro" id="IPR036514">
    <property type="entry name" value="SGNH_hydro_sf"/>
</dbReference>
<evidence type="ECO:0000256" key="5">
    <source>
        <dbReference type="SAM" id="SignalP"/>
    </source>
</evidence>
<protein>
    <recommendedName>
        <fullName evidence="7">GDSL esterase/lipase</fullName>
    </recommendedName>
</protein>
<keyword evidence="3" id="KW-0442">Lipid degradation</keyword>
<dbReference type="ExpressionAtlas" id="C4J9B8">
    <property type="expression patterns" value="baseline and differential"/>
</dbReference>
<evidence type="ECO:0000256" key="4">
    <source>
        <dbReference type="SAM" id="MobiDB-lite"/>
    </source>
</evidence>
<dbReference type="PANTHER" id="PTHR45648">
    <property type="entry name" value="GDSL LIPASE/ACYLHYDROLASE FAMILY PROTEIN (AFU_ORTHOLOGUE AFUA_4G14700)"/>
    <property type="match status" value="1"/>
</dbReference>